<dbReference type="AlphaFoldDB" id="A0A6D2K6K9"/>
<evidence type="ECO:0000259" key="2">
    <source>
        <dbReference type="Pfam" id="PF03478"/>
    </source>
</evidence>
<dbReference type="InterPro" id="IPR001810">
    <property type="entry name" value="F-box_dom"/>
</dbReference>
<feature type="domain" description="F-box" evidence="1">
    <location>
        <begin position="11"/>
        <end position="49"/>
    </location>
</feature>
<protein>
    <recommendedName>
        <fullName evidence="5">DUF295 domain-containing protein</fullName>
    </recommendedName>
</protein>
<reference evidence="3" key="1">
    <citation type="submission" date="2020-01" db="EMBL/GenBank/DDBJ databases">
        <authorList>
            <person name="Mishra B."/>
        </authorList>
    </citation>
    <scope>NUCLEOTIDE SEQUENCE [LARGE SCALE GENOMIC DNA]</scope>
</reference>
<dbReference type="Pfam" id="PF00646">
    <property type="entry name" value="F-box"/>
    <property type="match status" value="1"/>
</dbReference>
<dbReference type="Pfam" id="PF03478">
    <property type="entry name" value="Beta-prop_KIB1-4"/>
    <property type="match status" value="1"/>
</dbReference>
<name>A0A6D2K6K9_9BRAS</name>
<gene>
    <name evidence="3" type="ORF">MERR_LOCUS37127</name>
</gene>
<dbReference type="PANTHER" id="PTHR44259">
    <property type="entry name" value="OS07G0183000 PROTEIN-RELATED"/>
    <property type="match status" value="1"/>
</dbReference>
<accession>A0A6D2K6K9</accession>
<evidence type="ECO:0000259" key="1">
    <source>
        <dbReference type="Pfam" id="PF00646"/>
    </source>
</evidence>
<feature type="domain" description="KIB1-4 beta-propeller" evidence="2">
    <location>
        <begin position="68"/>
        <end position="200"/>
    </location>
</feature>
<evidence type="ECO:0008006" key="5">
    <source>
        <dbReference type="Google" id="ProtNLM"/>
    </source>
</evidence>
<sequence>MDTSKPRDLDWSKLCPDILRKIFETLIPVDSHRAKTVCLGWYSVWKTCANRPRSRPWRIIHQGESSNLFDPDEDKVYTRKLVEGLSGDYRMASYGNWLLMLDDRTEFYLLNLLTFKKIKLPSMEEVKMKSDEKCGLLVKTCRKHRRLKDIIGWENLSEDIREWKSSAVLWIDDKTGDYVVAWIFRQQFLFSYKKGDVSWIFDFSRGNPNEEVAGIKNPYWYYPFRFVEQPWEYIWRRKIAIRNSGEVLIILSLKEKEKYENEHEERLLFHVFRMNRKSGKWERVYSIKGEMLVFGHGVTVRAPVEDCFGDGIKSGSICFVDDDVWPDHQDHDRRASDCGVFDLATSRIEWRKRLCVYINKTQWFAPGVAY</sequence>
<dbReference type="InterPro" id="IPR050942">
    <property type="entry name" value="F-box_BR-signaling"/>
</dbReference>
<proteinExistence type="predicted"/>
<dbReference type="PANTHER" id="PTHR44259:SF104">
    <property type="entry name" value="F-BOX ONLY PROTEIN (DUF295)-RELATED"/>
    <property type="match status" value="1"/>
</dbReference>
<comment type="caution">
    <text evidence="3">The sequence shown here is derived from an EMBL/GenBank/DDBJ whole genome shotgun (WGS) entry which is preliminary data.</text>
</comment>
<organism evidence="3 4">
    <name type="scientific">Microthlaspi erraticum</name>
    <dbReference type="NCBI Taxonomy" id="1685480"/>
    <lineage>
        <taxon>Eukaryota</taxon>
        <taxon>Viridiplantae</taxon>
        <taxon>Streptophyta</taxon>
        <taxon>Embryophyta</taxon>
        <taxon>Tracheophyta</taxon>
        <taxon>Spermatophyta</taxon>
        <taxon>Magnoliopsida</taxon>
        <taxon>eudicotyledons</taxon>
        <taxon>Gunneridae</taxon>
        <taxon>Pentapetalae</taxon>
        <taxon>rosids</taxon>
        <taxon>malvids</taxon>
        <taxon>Brassicales</taxon>
        <taxon>Brassicaceae</taxon>
        <taxon>Coluteocarpeae</taxon>
        <taxon>Microthlaspi</taxon>
    </lineage>
</organism>
<evidence type="ECO:0000313" key="4">
    <source>
        <dbReference type="Proteomes" id="UP000467841"/>
    </source>
</evidence>
<dbReference type="InterPro" id="IPR005174">
    <property type="entry name" value="KIB1-4_b-propeller"/>
</dbReference>
<dbReference type="OrthoDB" id="642536at2759"/>
<dbReference type="Proteomes" id="UP000467841">
    <property type="component" value="Unassembled WGS sequence"/>
</dbReference>
<dbReference type="EMBL" id="CACVBM020001429">
    <property type="protein sequence ID" value="CAA7049892.1"/>
    <property type="molecule type" value="Genomic_DNA"/>
</dbReference>
<keyword evidence="4" id="KW-1185">Reference proteome</keyword>
<dbReference type="Gene3D" id="1.20.1280.50">
    <property type="match status" value="1"/>
</dbReference>
<evidence type="ECO:0000313" key="3">
    <source>
        <dbReference type="EMBL" id="CAA7049892.1"/>
    </source>
</evidence>